<sequence>MHSGYIRDTFLLTVHTTCSSGAVLMQFVCSSMVLCRKNAACSTFFLHLKLTGTDCTSVNQDQWNTWKTLCMHF</sequence>
<gene>
    <name evidence="1" type="ORF">SPARVUS_LOCUS8393321</name>
</gene>
<proteinExistence type="predicted"/>
<keyword evidence="2" id="KW-1185">Reference proteome</keyword>
<organism evidence="1 2">
    <name type="scientific">Staurois parvus</name>
    <dbReference type="NCBI Taxonomy" id="386267"/>
    <lineage>
        <taxon>Eukaryota</taxon>
        <taxon>Metazoa</taxon>
        <taxon>Chordata</taxon>
        <taxon>Craniata</taxon>
        <taxon>Vertebrata</taxon>
        <taxon>Euteleostomi</taxon>
        <taxon>Amphibia</taxon>
        <taxon>Batrachia</taxon>
        <taxon>Anura</taxon>
        <taxon>Neobatrachia</taxon>
        <taxon>Ranoidea</taxon>
        <taxon>Ranidae</taxon>
        <taxon>Staurois</taxon>
    </lineage>
</organism>
<evidence type="ECO:0000313" key="1">
    <source>
        <dbReference type="EMBL" id="CAI9576181.1"/>
    </source>
</evidence>
<name>A0ABN9DY01_9NEOB</name>
<evidence type="ECO:0000313" key="2">
    <source>
        <dbReference type="Proteomes" id="UP001162483"/>
    </source>
</evidence>
<dbReference type="EMBL" id="CATNWA010014811">
    <property type="protein sequence ID" value="CAI9576181.1"/>
    <property type="molecule type" value="Genomic_DNA"/>
</dbReference>
<accession>A0ABN9DY01</accession>
<protein>
    <recommendedName>
        <fullName evidence="3">Secreted protein</fullName>
    </recommendedName>
</protein>
<comment type="caution">
    <text evidence="1">The sequence shown here is derived from an EMBL/GenBank/DDBJ whole genome shotgun (WGS) entry which is preliminary data.</text>
</comment>
<reference evidence="1" key="1">
    <citation type="submission" date="2023-05" db="EMBL/GenBank/DDBJ databases">
        <authorList>
            <person name="Stuckert A."/>
        </authorList>
    </citation>
    <scope>NUCLEOTIDE SEQUENCE</scope>
</reference>
<evidence type="ECO:0008006" key="3">
    <source>
        <dbReference type="Google" id="ProtNLM"/>
    </source>
</evidence>
<dbReference type="Proteomes" id="UP001162483">
    <property type="component" value="Unassembled WGS sequence"/>
</dbReference>